<comment type="subcellular location">
    <subcellularLocation>
        <location evidence="1 9">Cell membrane</location>
        <topology evidence="1 9">Multi-pass membrane protein</topology>
    </subcellularLocation>
</comment>
<keyword evidence="3 9" id="KW-0813">Transport</keyword>
<evidence type="ECO:0000256" key="8">
    <source>
        <dbReference type="ARBA" id="ARBA00023136"/>
    </source>
</evidence>
<dbReference type="InterPro" id="IPR001463">
    <property type="entry name" value="Na/Ala_symport"/>
</dbReference>
<gene>
    <name evidence="10" type="ORF">M72_21341</name>
</gene>
<feature type="transmembrane region" description="Helical" evidence="9">
    <location>
        <begin position="440"/>
        <end position="458"/>
    </location>
</feature>
<dbReference type="Gene3D" id="1.20.1740.10">
    <property type="entry name" value="Amino acid/polyamine transporter I"/>
    <property type="match status" value="1"/>
</dbReference>
<feature type="transmembrane region" description="Helical" evidence="9">
    <location>
        <begin position="365"/>
        <end position="392"/>
    </location>
</feature>
<protein>
    <recommendedName>
        <fullName evidence="12">Na+/alanine symporter</fullName>
    </recommendedName>
</protein>
<feature type="transmembrane region" description="Helical" evidence="9">
    <location>
        <begin position="84"/>
        <end position="105"/>
    </location>
</feature>
<dbReference type="PANTHER" id="PTHR30330:SF3">
    <property type="entry name" value="TRANSCRIPTIONAL REGULATOR, LRP FAMILY"/>
    <property type="match status" value="1"/>
</dbReference>
<feature type="transmembrane region" description="Helical" evidence="9">
    <location>
        <begin position="15"/>
        <end position="39"/>
    </location>
</feature>
<evidence type="ECO:0000313" key="11">
    <source>
        <dbReference type="Proteomes" id="UP000049979"/>
    </source>
</evidence>
<evidence type="ECO:0000256" key="3">
    <source>
        <dbReference type="ARBA" id="ARBA00022448"/>
    </source>
</evidence>
<proteinExistence type="inferred from homology"/>
<feature type="transmembrane region" description="Helical" evidence="9">
    <location>
        <begin position="197"/>
        <end position="217"/>
    </location>
</feature>
<dbReference type="OrthoDB" id="9804874at2"/>
<keyword evidence="6 9" id="KW-0769">Symport</keyword>
<feature type="transmembrane region" description="Helical" evidence="9">
    <location>
        <begin position="413"/>
        <end position="434"/>
    </location>
</feature>
<dbReference type="Pfam" id="PF01235">
    <property type="entry name" value="Na_Ala_symp"/>
    <property type="match status" value="1"/>
</dbReference>
<evidence type="ECO:0000256" key="2">
    <source>
        <dbReference type="ARBA" id="ARBA00009261"/>
    </source>
</evidence>
<feature type="transmembrane region" description="Helical" evidence="9">
    <location>
        <begin position="151"/>
        <end position="177"/>
    </location>
</feature>
<evidence type="ECO:0000256" key="9">
    <source>
        <dbReference type="RuleBase" id="RU363064"/>
    </source>
</evidence>
<keyword evidence="8 9" id="KW-0472">Membrane</keyword>
<evidence type="ECO:0000256" key="7">
    <source>
        <dbReference type="ARBA" id="ARBA00022989"/>
    </source>
</evidence>
<dbReference type="AlphaFoldDB" id="A0A0M6WED1"/>
<sequence>MWTTINAFLKTVDNFVWGVPLMVLILCGGILLTVRLGVLQMRRLPLALKWMIKNEEGGKGEISSFAALCTALSATIGTGNIVGVATAVCAGGPGALFWMIVAAFFGMATKFSEGLLAIKYRVVDKDGHSLGGPFYYIEQGMGSKWKWLAKIFAFFGVCVGLFGIGTFSQVNGIASAIQNFFDPNKVHTMAIPGIGTYSWTVVIASLILAFCVGAVLIGGIKRIASVSQIVVPFMAVAYFVFALILIICNITKVPAAVVTVVQGAFHPRAVTGGVVGSMFVAMQNGVARGIFSNEAGLGSAPIAAAAAQTHEPVRQGLVSMTGTFIDTIVICTLTGLSIVLTGAWQVDGLEGVQVTTYAFQNGLPFPHVVSSFVLMMCLVFFAFTTILGWDYYSERCLEYLTGGNMKKVMVFRWIYILAVFIGPYMTVSAVWTIADIFNGLMALPNMIALFALNGVVVYETKKFFEAGKHKK</sequence>
<dbReference type="PANTHER" id="PTHR30330">
    <property type="entry name" value="AGSS FAMILY TRANSPORTER, SODIUM-ALANINE"/>
    <property type="match status" value="1"/>
</dbReference>
<keyword evidence="11" id="KW-1185">Reference proteome</keyword>
<feature type="transmembrane region" description="Helical" evidence="9">
    <location>
        <begin position="229"/>
        <end position="253"/>
    </location>
</feature>
<evidence type="ECO:0008006" key="12">
    <source>
        <dbReference type="Google" id="ProtNLM"/>
    </source>
</evidence>
<dbReference type="NCBIfam" id="TIGR00835">
    <property type="entry name" value="agcS"/>
    <property type="match status" value="1"/>
</dbReference>
<dbReference type="Proteomes" id="UP000049979">
    <property type="component" value="Unassembled WGS sequence"/>
</dbReference>
<dbReference type="FunFam" id="1.20.1740.10:FF:000004">
    <property type="entry name" value="Sodium:alanine symporter family protein"/>
    <property type="match status" value="1"/>
</dbReference>
<reference evidence="11" key="1">
    <citation type="submission" date="2015-05" db="EMBL/GenBank/DDBJ databases">
        <authorList>
            <consortium name="Pathogen Informatics"/>
        </authorList>
    </citation>
    <scope>NUCLEOTIDE SEQUENCE [LARGE SCALE GENOMIC DNA]</scope>
    <source>
        <strain evidence="11">M72</strain>
    </source>
</reference>
<keyword evidence="5 9" id="KW-0812">Transmembrane</keyword>
<dbReference type="GO" id="GO:0005886">
    <property type="term" value="C:plasma membrane"/>
    <property type="evidence" value="ECO:0007669"/>
    <property type="project" value="UniProtKB-SubCell"/>
</dbReference>
<evidence type="ECO:0000256" key="5">
    <source>
        <dbReference type="ARBA" id="ARBA00022692"/>
    </source>
</evidence>
<organism evidence="10 11">
    <name type="scientific">Roseburia faecis</name>
    <dbReference type="NCBI Taxonomy" id="301302"/>
    <lineage>
        <taxon>Bacteria</taxon>
        <taxon>Bacillati</taxon>
        <taxon>Bacillota</taxon>
        <taxon>Clostridia</taxon>
        <taxon>Lachnospirales</taxon>
        <taxon>Lachnospiraceae</taxon>
        <taxon>Roseburia</taxon>
    </lineage>
</organism>
<evidence type="ECO:0000256" key="1">
    <source>
        <dbReference type="ARBA" id="ARBA00004651"/>
    </source>
</evidence>
<keyword evidence="7 9" id="KW-1133">Transmembrane helix</keyword>
<evidence type="ECO:0000256" key="4">
    <source>
        <dbReference type="ARBA" id="ARBA00022475"/>
    </source>
</evidence>
<dbReference type="STRING" id="301302.ERS852420_00350"/>
<dbReference type="EMBL" id="CVRR01000006">
    <property type="protein sequence ID" value="CRL34469.1"/>
    <property type="molecule type" value="Genomic_DNA"/>
</dbReference>
<evidence type="ECO:0000313" key="10">
    <source>
        <dbReference type="EMBL" id="CRL34469.1"/>
    </source>
</evidence>
<dbReference type="PRINTS" id="PR00175">
    <property type="entry name" value="NAALASMPORT"/>
</dbReference>
<comment type="similarity">
    <text evidence="2 9">Belongs to the alanine or glycine:cation symporter (AGCS) (TC 2.A.25) family.</text>
</comment>
<evidence type="ECO:0000256" key="6">
    <source>
        <dbReference type="ARBA" id="ARBA00022847"/>
    </source>
</evidence>
<accession>A0A0M6WED1</accession>
<dbReference type="RefSeq" id="WP_055067176.1">
    <property type="nucleotide sequence ID" value="NZ_CP173697.1"/>
</dbReference>
<name>A0A0M6WED1_9FIRM</name>
<feature type="transmembrane region" description="Helical" evidence="9">
    <location>
        <begin position="324"/>
        <end position="345"/>
    </location>
</feature>
<keyword evidence="4 9" id="KW-1003">Cell membrane</keyword>
<dbReference type="GO" id="GO:0005283">
    <property type="term" value="F:amino acid:sodium symporter activity"/>
    <property type="evidence" value="ECO:0007669"/>
    <property type="project" value="InterPro"/>
</dbReference>